<gene>
    <name evidence="1" type="ORF">HPB49_001746</name>
</gene>
<evidence type="ECO:0000313" key="2">
    <source>
        <dbReference type="Proteomes" id="UP000821865"/>
    </source>
</evidence>
<keyword evidence="2" id="KW-1185">Reference proteome</keyword>
<organism evidence="1 2">
    <name type="scientific">Dermacentor silvarum</name>
    <name type="common">Tick</name>
    <dbReference type="NCBI Taxonomy" id="543639"/>
    <lineage>
        <taxon>Eukaryota</taxon>
        <taxon>Metazoa</taxon>
        <taxon>Ecdysozoa</taxon>
        <taxon>Arthropoda</taxon>
        <taxon>Chelicerata</taxon>
        <taxon>Arachnida</taxon>
        <taxon>Acari</taxon>
        <taxon>Parasitiformes</taxon>
        <taxon>Ixodida</taxon>
        <taxon>Ixodoidea</taxon>
        <taxon>Ixodidae</taxon>
        <taxon>Rhipicephalinae</taxon>
        <taxon>Dermacentor</taxon>
    </lineage>
</organism>
<name>A0ACB8DSJ9_DERSI</name>
<reference evidence="1" key="1">
    <citation type="submission" date="2020-05" db="EMBL/GenBank/DDBJ databases">
        <title>Large-scale comparative analyses of tick genomes elucidate their genetic diversity and vector capacities.</title>
        <authorList>
            <person name="Jia N."/>
            <person name="Wang J."/>
            <person name="Shi W."/>
            <person name="Du L."/>
            <person name="Sun Y."/>
            <person name="Zhan W."/>
            <person name="Jiang J."/>
            <person name="Wang Q."/>
            <person name="Zhang B."/>
            <person name="Ji P."/>
            <person name="Sakyi L.B."/>
            <person name="Cui X."/>
            <person name="Yuan T."/>
            <person name="Jiang B."/>
            <person name="Yang W."/>
            <person name="Lam T.T.-Y."/>
            <person name="Chang Q."/>
            <person name="Ding S."/>
            <person name="Wang X."/>
            <person name="Zhu J."/>
            <person name="Ruan X."/>
            <person name="Zhao L."/>
            <person name="Wei J."/>
            <person name="Que T."/>
            <person name="Du C."/>
            <person name="Cheng J."/>
            <person name="Dai P."/>
            <person name="Han X."/>
            <person name="Huang E."/>
            <person name="Gao Y."/>
            <person name="Liu J."/>
            <person name="Shao H."/>
            <person name="Ye R."/>
            <person name="Li L."/>
            <person name="Wei W."/>
            <person name="Wang X."/>
            <person name="Wang C."/>
            <person name="Yang T."/>
            <person name="Huo Q."/>
            <person name="Li W."/>
            <person name="Guo W."/>
            <person name="Chen H."/>
            <person name="Zhou L."/>
            <person name="Ni X."/>
            <person name="Tian J."/>
            <person name="Zhou Y."/>
            <person name="Sheng Y."/>
            <person name="Liu T."/>
            <person name="Pan Y."/>
            <person name="Xia L."/>
            <person name="Li J."/>
            <person name="Zhao F."/>
            <person name="Cao W."/>
        </authorList>
    </citation>
    <scope>NUCLEOTIDE SEQUENCE</scope>
    <source>
        <strain evidence="1">Dsil-2018</strain>
    </source>
</reference>
<evidence type="ECO:0000313" key="1">
    <source>
        <dbReference type="EMBL" id="KAH7977462.1"/>
    </source>
</evidence>
<proteinExistence type="predicted"/>
<protein>
    <submittedName>
        <fullName evidence="1">Uncharacterized protein</fullName>
    </submittedName>
</protein>
<comment type="caution">
    <text evidence="1">The sequence shown here is derived from an EMBL/GenBank/DDBJ whole genome shotgun (WGS) entry which is preliminary data.</text>
</comment>
<dbReference type="Proteomes" id="UP000821865">
    <property type="component" value="Chromosome 1"/>
</dbReference>
<accession>A0ACB8DSJ9</accession>
<dbReference type="EMBL" id="CM023470">
    <property type="protein sequence ID" value="KAH7977462.1"/>
    <property type="molecule type" value="Genomic_DNA"/>
</dbReference>
<sequence>MRYLSLTFLGYWLSLLSSVGVVSSSARGEGDKLEPPTVLIAVILRNKAHVLPYFFGYLEQQSYPKSRISLWIYTDHNVDQTPEMVDTWAEAVSSEYHNVNVTSEDGDAFFPDEEGSQKWTAQRYWHVIRLREEAIQVARTLWADFILFLDGDALLSNPKTIQDLVEENRTIIAPMLDSRSAYSNFWCGMNEKGYYERTDEYMPILEKEKVGVFPVVMVHSATLINLNHADSRKLTYHPEKLEGYTGPIDDVITFAHSAKFAVDGEPLLISPALQSFMVPLRKDTLGFDQVYLINLERRPERRKRMEYCFEELGVAFKFIAAVDGNSWRSRAPWVRACVKSSAVRDDKLVRNSTRTPAHVSFPSGLRQAQVLHREDRIEFFASVLTLYNFSFLGKRVATRVVSKGGLSANACGLSLSI</sequence>